<evidence type="ECO:0000313" key="4">
    <source>
        <dbReference type="Proteomes" id="UP000193689"/>
    </source>
</evidence>
<dbReference type="Pfam" id="PF20150">
    <property type="entry name" value="2EXR"/>
    <property type="match status" value="1"/>
</dbReference>
<accession>A0A1Y2E662</accession>
<dbReference type="InterPro" id="IPR045518">
    <property type="entry name" value="2EXR"/>
</dbReference>
<dbReference type="EMBL" id="MCFJ01000004">
    <property type="protein sequence ID" value="ORY66999.1"/>
    <property type="molecule type" value="Genomic_DNA"/>
</dbReference>
<evidence type="ECO:0000256" key="1">
    <source>
        <dbReference type="SAM" id="MobiDB-lite"/>
    </source>
</evidence>
<protein>
    <recommendedName>
        <fullName evidence="2">2EXR domain-containing protein</fullName>
    </recommendedName>
</protein>
<evidence type="ECO:0000259" key="2">
    <source>
        <dbReference type="Pfam" id="PF20150"/>
    </source>
</evidence>
<proteinExistence type="predicted"/>
<keyword evidence="4" id="KW-1185">Reference proteome</keyword>
<dbReference type="OrthoDB" id="2951834at2759"/>
<name>A0A1Y2E662_9PEZI</name>
<dbReference type="InParanoid" id="A0A1Y2E662"/>
<organism evidence="3 4">
    <name type="scientific">Pseudomassariella vexata</name>
    <dbReference type="NCBI Taxonomy" id="1141098"/>
    <lineage>
        <taxon>Eukaryota</taxon>
        <taxon>Fungi</taxon>
        <taxon>Dikarya</taxon>
        <taxon>Ascomycota</taxon>
        <taxon>Pezizomycotina</taxon>
        <taxon>Sordariomycetes</taxon>
        <taxon>Xylariomycetidae</taxon>
        <taxon>Amphisphaeriales</taxon>
        <taxon>Pseudomassariaceae</taxon>
        <taxon>Pseudomassariella</taxon>
    </lineage>
</organism>
<dbReference type="GeneID" id="63781427"/>
<evidence type="ECO:0000313" key="3">
    <source>
        <dbReference type="EMBL" id="ORY66999.1"/>
    </source>
</evidence>
<feature type="region of interest" description="Disordered" evidence="1">
    <location>
        <begin position="350"/>
        <end position="389"/>
    </location>
</feature>
<feature type="domain" description="2EXR" evidence="2">
    <location>
        <begin position="72"/>
        <end position="178"/>
    </location>
</feature>
<sequence length="389" mass="45441">METVKKVPDIDCNTRASNSRTDPGSDVKNADRVYNIGGRTLRGTDVKTIADYDQALRKGFPKGGLRKNQPGRFMSLPTELRRMIYCQLALDMYRHYIPGKPRDEDGVRNWSDFHYDNSRTIVWRHDDTPWELYADDDEQDYATFKYDRNPWISNLPAIMRTCKEVYKEAKPEFFQFCFMMFEGKGYLEDWDTKIDIISPGRFRPEHIRDLHIEWLQTICPPIREFLEYVFRAAKNLQLLHFDTTGGNISERSSRKLAEILGPLLLSSKKLRVVRFTGQDHVWWANTMREKLKGCGTVVKSLCDKACDPGYQGFQSTAHDDINNPVSSRDWKVNEDYFGWYHTLENNGWNVYTQDDGDQNQNDQEQLVNGQDKDEDDHEEEGEDNNGEKI</sequence>
<dbReference type="Proteomes" id="UP000193689">
    <property type="component" value="Unassembled WGS sequence"/>
</dbReference>
<gene>
    <name evidence="3" type="ORF">BCR38DRAFT_522030</name>
</gene>
<comment type="caution">
    <text evidence="3">The sequence shown here is derived from an EMBL/GenBank/DDBJ whole genome shotgun (WGS) entry which is preliminary data.</text>
</comment>
<feature type="region of interest" description="Disordered" evidence="1">
    <location>
        <begin position="1"/>
        <end position="31"/>
    </location>
</feature>
<feature type="compositionally biased region" description="Acidic residues" evidence="1">
    <location>
        <begin position="372"/>
        <end position="389"/>
    </location>
</feature>
<dbReference type="AlphaFoldDB" id="A0A1Y2E662"/>
<dbReference type="RefSeq" id="XP_040717623.1">
    <property type="nucleotide sequence ID" value="XM_040865215.1"/>
</dbReference>
<reference evidence="3 4" key="1">
    <citation type="submission" date="2016-07" db="EMBL/GenBank/DDBJ databases">
        <title>Pervasive Adenine N6-methylation of Active Genes in Fungi.</title>
        <authorList>
            <consortium name="DOE Joint Genome Institute"/>
            <person name="Mondo S.J."/>
            <person name="Dannebaum R.O."/>
            <person name="Kuo R.C."/>
            <person name="Labutti K."/>
            <person name="Haridas S."/>
            <person name="Kuo A."/>
            <person name="Salamov A."/>
            <person name="Ahrendt S.R."/>
            <person name="Lipzen A."/>
            <person name="Sullivan W."/>
            <person name="Andreopoulos W.B."/>
            <person name="Clum A."/>
            <person name="Lindquist E."/>
            <person name="Daum C."/>
            <person name="Ramamoorthy G.K."/>
            <person name="Gryganskyi A."/>
            <person name="Culley D."/>
            <person name="Magnuson J.K."/>
            <person name="James T.Y."/>
            <person name="O'Malley M.A."/>
            <person name="Stajich J.E."/>
            <person name="Spatafora J.W."/>
            <person name="Visel A."/>
            <person name="Grigoriev I.V."/>
        </authorList>
    </citation>
    <scope>NUCLEOTIDE SEQUENCE [LARGE SCALE GENOMIC DNA]</scope>
    <source>
        <strain evidence="3 4">CBS 129021</strain>
    </source>
</reference>